<dbReference type="HOGENOM" id="CLU_015150_3_0_0"/>
<gene>
    <name evidence="4" type="ordered locus">Acid345_1697</name>
</gene>
<dbReference type="Gene3D" id="3.40.50.1110">
    <property type="entry name" value="SGNH hydrolase"/>
    <property type="match status" value="1"/>
</dbReference>
<organism evidence="4 5">
    <name type="scientific">Koribacter versatilis (strain Ellin345)</name>
    <dbReference type="NCBI Taxonomy" id="204669"/>
    <lineage>
        <taxon>Bacteria</taxon>
        <taxon>Pseudomonadati</taxon>
        <taxon>Acidobacteriota</taxon>
        <taxon>Terriglobia</taxon>
        <taxon>Terriglobales</taxon>
        <taxon>Candidatus Korobacteraceae</taxon>
        <taxon>Candidatus Korobacter</taxon>
    </lineage>
</organism>
<dbReference type="STRING" id="204669.Acid345_1697"/>
<dbReference type="RefSeq" id="WP_011522500.1">
    <property type="nucleotide sequence ID" value="NC_008009.1"/>
</dbReference>
<dbReference type="EC" id="3.1.1.53" evidence="4"/>
<dbReference type="InterPro" id="IPR039329">
    <property type="entry name" value="SIAE"/>
</dbReference>
<keyword evidence="2" id="KW-0732">Signal</keyword>
<dbReference type="InterPro" id="IPR005181">
    <property type="entry name" value="SASA"/>
</dbReference>
<feature type="domain" description="Sialate O-acetylesterase" evidence="3">
    <location>
        <begin position="269"/>
        <end position="391"/>
    </location>
</feature>
<dbReference type="PANTHER" id="PTHR22901">
    <property type="entry name" value="SIALATE O-ACETYLESTERASE"/>
    <property type="match status" value="1"/>
</dbReference>
<dbReference type="PANTHER" id="PTHR22901:SF0">
    <property type="entry name" value="SIALATE O-ACETYLESTERASE"/>
    <property type="match status" value="1"/>
</dbReference>
<evidence type="ECO:0000313" key="4">
    <source>
        <dbReference type="EMBL" id="ABF40698.1"/>
    </source>
</evidence>
<feature type="signal peptide" evidence="2">
    <location>
        <begin position="1"/>
        <end position="20"/>
    </location>
</feature>
<feature type="chain" id="PRO_5004191880" evidence="2">
    <location>
        <begin position="21"/>
        <end position="503"/>
    </location>
</feature>
<accession>Q1IR02</accession>
<sequence>MRFSLKLIAIVLCLASCVFAEVSLPAVLSDGAVLQRGMPIHFFGRAAPGEAITISLNKQSKSTTADYVGRWHLYLAPEAAGGPYDATVKGSNTITVHDVLIGDVWVASGQSNMEYPMEGWGGTPKQNLDEFPKANFPTLRFFQTQHAYSDHPLMDIPKPAKWVACTPETAKKFSAVAYYFAKNLIEKEKVPVGIMEADWGGSVAEAWTSLDGLSSKAGLMPIFANRATMMDKYVDEAEIIGPQEQRLKDEAKAKGQPEPSFPWHPDPHSWAPSELYNAMISPLTPYPIRGVIWYQGESNSAYDRAPHYAELFQTMIRDWRNHWGVGDFPFLFVQISAYKSSEAEHWGSLRQTQLESLALRNTGMAVTIDVGNPDDVHPTDKVTVGSRLALAARALSYGEKIEYSGPLPRQVTREEKALRISFDHAESLQAGKNGWCGFEVAGTDGKFSPATAKIEATQIVVSSPAVSEPVSVRYDWTNAPDCFFYNQMGLPASSFEASLPLFH</sequence>
<evidence type="ECO:0000259" key="3">
    <source>
        <dbReference type="Pfam" id="PF03629"/>
    </source>
</evidence>
<dbReference type="GO" id="GO:0001681">
    <property type="term" value="F:sialate O-acetylesterase activity"/>
    <property type="evidence" value="ECO:0007669"/>
    <property type="project" value="UniProtKB-EC"/>
</dbReference>
<dbReference type="Pfam" id="PF03629">
    <property type="entry name" value="SASA"/>
    <property type="match status" value="1"/>
</dbReference>
<dbReference type="eggNOG" id="COG2755">
    <property type="taxonomic scope" value="Bacteria"/>
</dbReference>
<dbReference type="InterPro" id="IPR036514">
    <property type="entry name" value="SGNH_hydro_sf"/>
</dbReference>
<dbReference type="GO" id="GO:0005975">
    <property type="term" value="P:carbohydrate metabolic process"/>
    <property type="evidence" value="ECO:0007669"/>
    <property type="project" value="TreeGrafter"/>
</dbReference>
<dbReference type="Proteomes" id="UP000002432">
    <property type="component" value="Chromosome"/>
</dbReference>
<dbReference type="KEGG" id="aba:Acid345_1697"/>
<reference evidence="4 5" key="1">
    <citation type="journal article" date="2009" name="Appl. Environ. Microbiol.">
        <title>Three genomes from the phylum Acidobacteria provide insight into the lifestyles of these microorganisms in soils.</title>
        <authorList>
            <person name="Ward N.L."/>
            <person name="Challacombe J.F."/>
            <person name="Janssen P.H."/>
            <person name="Henrissat B."/>
            <person name="Coutinho P.M."/>
            <person name="Wu M."/>
            <person name="Xie G."/>
            <person name="Haft D.H."/>
            <person name="Sait M."/>
            <person name="Badger J."/>
            <person name="Barabote R.D."/>
            <person name="Bradley B."/>
            <person name="Brettin T.S."/>
            <person name="Brinkac L.M."/>
            <person name="Bruce D."/>
            <person name="Creasy T."/>
            <person name="Daugherty S.C."/>
            <person name="Davidsen T.M."/>
            <person name="DeBoy R.T."/>
            <person name="Detter J.C."/>
            <person name="Dodson R.J."/>
            <person name="Durkin A.S."/>
            <person name="Ganapathy A."/>
            <person name="Gwinn-Giglio M."/>
            <person name="Han C.S."/>
            <person name="Khouri H."/>
            <person name="Kiss H."/>
            <person name="Kothari S.P."/>
            <person name="Madupu R."/>
            <person name="Nelson K.E."/>
            <person name="Nelson W.C."/>
            <person name="Paulsen I."/>
            <person name="Penn K."/>
            <person name="Ren Q."/>
            <person name="Rosovitz M.J."/>
            <person name="Selengut J.D."/>
            <person name="Shrivastava S."/>
            <person name="Sullivan S.A."/>
            <person name="Tapia R."/>
            <person name="Thompson L.S."/>
            <person name="Watkins K.L."/>
            <person name="Yang Q."/>
            <person name="Yu C."/>
            <person name="Zafar N."/>
            <person name="Zhou L."/>
            <person name="Kuske C.R."/>
        </authorList>
    </citation>
    <scope>NUCLEOTIDE SEQUENCE [LARGE SCALE GENOMIC DNA]</scope>
    <source>
        <strain evidence="4 5">Ellin345</strain>
    </source>
</reference>
<protein>
    <submittedName>
        <fullName evidence="4">Sialate O-acetylesterase</fullName>
        <ecNumber evidence="4">3.1.1.53</ecNumber>
    </submittedName>
</protein>
<evidence type="ECO:0000256" key="1">
    <source>
        <dbReference type="ARBA" id="ARBA00022801"/>
    </source>
</evidence>
<name>Q1IR02_KORVE</name>
<dbReference type="SUPFAM" id="SSF52266">
    <property type="entry name" value="SGNH hydrolase"/>
    <property type="match status" value="1"/>
</dbReference>
<dbReference type="OrthoDB" id="9795554at2"/>
<evidence type="ECO:0000256" key="2">
    <source>
        <dbReference type="SAM" id="SignalP"/>
    </source>
</evidence>
<keyword evidence="1 4" id="KW-0378">Hydrolase</keyword>
<keyword evidence="5" id="KW-1185">Reference proteome</keyword>
<dbReference type="AlphaFoldDB" id="Q1IR02"/>
<proteinExistence type="predicted"/>
<dbReference type="EnsemblBacteria" id="ABF40698">
    <property type="protein sequence ID" value="ABF40698"/>
    <property type="gene ID" value="Acid345_1697"/>
</dbReference>
<dbReference type="EMBL" id="CP000360">
    <property type="protein sequence ID" value="ABF40698.1"/>
    <property type="molecule type" value="Genomic_DNA"/>
</dbReference>
<evidence type="ECO:0000313" key="5">
    <source>
        <dbReference type="Proteomes" id="UP000002432"/>
    </source>
</evidence>